<evidence type="ECO:0000313" key="2">
    <source>
        <dbReference type="EMBL" id="MBN0989343.1"/>
    </source>
</evidence>
<accession>A0ABS2WCA8</accession>
<evidence type="ECO:0000313" key="3">
    <source>
        <dbReference type="Proteomes" id="UP000760472"/>
    </source>
</evidence>
<comment type="caution">
    <text evidence="2">The sequence shown here is derived from an EMBL/GenBank/DDBJ whole genome shotgun (WGS) entry which is preliminary data.</text>
</comment>
<organism evidence="2 3">
    <name type="scientific">Amphritea pacifica</name>
    <dbReference type="NCBI Taxonomy" id="2811233"/>
    <lineage>
        <taxon>Bacteria</taxon>
        <taxon>Pseudomonadati</taxon>
        <taxon>Pseudomonadota</taxon>
        <taxon>Gammaproteobacteria</taxon>
        <taxon>Oceanospirillales</taxon>
        <taxon>Oceanospirillaceae</taxon>
        <taxon>Amphritea</taxon>
    </lineage>
</organism>
<keyword evidence="1" id="KW-0732">Signal</keyword>
<gene>
    <name evidence="2" type="ORF">JW498_18410</name>
</gene>
<dbReference type="RefSeq" id="WP_205214266.1">
    <property type="nucleotide sequence ID" value="NZ_JAFFZP010000038.1"/>
</dbReference>
<sequence length="346" mass="38530">MLKKLLLAASGSCLLLAANAPLVMAQERAETLKVGLWGDQFYSKDATEKAQRTSQTIESMNAHKLNFTMYAGDTKNGSSECSDKAIGDDIISVYNRLDMPTLYTLGDNEWTDCHRTSNGAYDPLERLSFLRKTFFNKATTQGKNPIAVERQGELGKAYSENSRFVASNVEFVALAVTGSNNNLVVTEKQCTKKSKRSAEDCAAASDEYKARNAKNIEWLKESFAKAKQDQLAGIAIIIQADIFFPFELSDGGYEDDFMKSLDDKNGFTDFFNTLISETQSYDGQVVLINGDSHFFKMDKPMYNPNGQLTANFTRVQVFGEEDNSWIEMTVNPASETVFTFSPVMLN</sequence>
<evidence type="ECO:0008006" key="4">
    <source>
        <dbReference type="Google" id="ProtNLM"/>
    </source>
</evidence>
<feature type="chain" id="PRO_5047329316" description="Calcineurin-like phosphoesterase domain-containing protein" evidence="1">
    <location>
        <begin position="26"/>
        <end position="346"/>
    </location>
</feature>
<feature type="signal peptide" evidence="1">
    <location>
        <begin position="1"/>
        <end position="25"/>
    </location>
</feature>
<keyword evidence="3" id="KW-1185">Reference proteome</keyword>
<dbReference type="EMBL" id="JAFFZP010000038">
    <property type="protein sequence ID" value="MBN0989343.1"/>
    <property type="molecule type" value="Genomic_DNA"/>
</dbReference>
<reference evidence="2 3" key="1">
    <citation type="submission" date="2021-02" db="EMBL/GenBank/DDBJ databases">
        <title>A novel species of genus Amphritea isolated from a fishpond in China.</title>
        <authorList>
            <person name="Lu H."/>
        </authorList>
    </citation>
    <scope>NUCLEOTIDE SEQUENCE [LARGE SCALE GENOMIC DNA]</scope>
    <source>
        <strain evidence="2 3">RP18W</strain>
    </source>
</reference>
<dbReference type="Proteomes" id="UP000760472">
    <property type="component" value="Unassembled WGS sequence"/>
</dbReference>
<protein>
    <recommendedName>
        <fullName evidence="4">Calcineurin-like phosphoesterase domain-containing protein</fullName>
    </recommendedName>
</protein>
<evidence type="ECO:0000256" key="1">
    <source>
        <dbReference type="SAM" id="SignalP"/>
    </source>
</evidence>
<name>A0ABS2WCA8_9GAMM</name>
<proteinExistence type="predicted"/>